<protein>
    <recommendedName>
        <fullName evidence="7">Acyltransferase</fullName>
    </recommendedName>
</protein>
<proteinExistence type="inferred from homology"/>
<evidence type="ECO:0008006" key="7">
    <source>
        <dbReference type="Google" id="ProtNLM"/>
    </source>
</evidence>
<evidence type="ECO:0000313" key="6">
    <source>
        <dbReference type="Proteomes" id="UP000625780"/>
    </source>
</evidence>
<keyword evidence="4" id="KW-0012">Acyltransferase</keyword>
<dbReference type="RefSeq" id="WP_188370118.1">
    <property type="nucleotide sequence ID" value="NZ_BMFH01000001.1"/>
</dbReference>
<keyword evidence="3" id="KW-0677">Repeat</keyword>
<evidence type="ECO:0000256" key="4">
    <source>
        <dbReference type="ARBA" id="ARBA00023315"/>
    </source>
</evidence>
<evidence type="ECO:0000256" key="3">
    <source>
        <dbReference type="ARBA" id="ARBA00022737"/>
    </source>
</evidence>
<dbReference type="EMBL" id="BMFH01000001">
    <property type="protein sequence ID" value="GGD49823.1"/>
    <property type="molecule type" value="Genomic_DNA"/>
</dbReference>
<dbReference type="Proteomes" id="UP000625780">
    <property type="component" value="Unassembled WGS sequence"/>
</dbReference>
<dbReference type="SUPFAM" id="SSF51161">
    <property type="entry name" value="Trimeric LpxA-like enzymes"/>
    <property type="match status" value="1"/>
</dbReference>
<dbReference type="InterPro" id="IPR051159">
    <property type="entry name" value="Hexapeptide_acetyltransf"/>
</dbReference>
<evidence type="ECO:0000313" key="5">
    <source>
        <dbReference type="EMBL" id="GGD49823.1"/>
    </source>
</evidence>
<dbReference type="Pfam" id="PF00132">
    <property type="entry name" value="Hexapep"/>
    <property type="match status" value="1"/>
</dbReference>
<dbReference type="Gene3D" id="2.160.10.10">
    <property type="entry name" value="Hexapeptide repeat proteins"/>
    <property type="match status" value="1"/>
</dbReference>
<dbReference type="InterPro" id="IPR011004">
    <property type="entry name" value="Trimer_LpxA-like_sf"/>
</dbReference>
<dbReference type="InterPro" id="IPR018357">
    <property type="entry name" value="Hexapep_transf_CS"/>
</dbReference>
<evidence type="ECO:0000256" key="2">
    <source>
        <dbReference type="ARBA" id="ARBA00022679"/>
    </source>
</evidence>
<gene>
    <name evidence="5" type="ORF">GCM10011361_15640</name>
</gene>
<dbReference type="InterPro" id="IPR001451">
    <property type="entry name" value="Hexapep"/>
</dbReference>
<comment type="caution">
    <text evidence="5">The sequence shown here is derived from an EMBL/GenBank/DDBJ whole genome shotgun (WGS) entry which is preliminary data.</text>
</comment>
<sequence>MKQISEFIKSVRLFLVNKLVLKLPFPHLRNWILKLYLIKGKQSNIMSGVTVLNKSFKRGKITIGDNCIINSGCILDGRGGFLKIGNNVDIAKGVWIFTIGHDPHSDMHDTISKDVIIHDHVWLASRAIILPGVVIGKGSVVAAGSVVTKDVPPSSIVAGNPARVIGKRKSALRYRNNFFPYLDMI</sequence>
<dbReference type="CDD" id="cd04647">
    <property type="entry name" value="LbH_MAT_like"/>
    <property type="match status" value="1"/>
</dbReference>
<dbReference type="PANTHER" id="PTHR23416">
    <property type="entry name" value="SIALIC ACID SYNTHASE-RELATED"/>
    <property type="match status" value="1"/>
</dbReference>
<dbReference type="PANTHER" id="PTHR23416:SF23">
    <property type="entry name" value="ACETYLTRANSFERASE C18B11.09C-RELATED"/>
    <property type="match status" value="1"/>
</dbReference>
<keyword evidence="2" id="KW-0808">Transferase</keyword>
<name>A0ABQ1QY95_9FLAO</name>
<organism evidence="5 6">
    <name type="scientific">Muriicola marianensis</name>
    <dbReference type="NCBI Taxonomy" id="1324801"/>
    <lineage>
        <taxon>Bacteria</taxon>
        <taxon>Pseudomonadati</taxon>
        <taxon>Bacteroidota</taxon>
        <taxon>Flavobacteriia</taxon>
        <taxon>Flavobacteriales</taxon>
        <taxon>Flavobacteriaceae</taxon>
        <taxon>Muriicola</taxon>
    </lineage>
</organism>
<comment type="similarity">
    <text evidence="1">Belongs to the transferase hexapeptide repeat family.</text>
</comment>
<accession>A0ABQ1QY95</accession>
<dbReference type="PROSITE" id="PS00101">
    <property type="entry name" value="HEXAPEP_TRANSFERASES"/>
    <property type="match status" value="1"/>
</dbReference>
<keyword evidence="6" id="KW-1185">Reference proteome</keyword>
<reference evidence="6" key="1">
    <citation type="journal article" date="2019" name="Int. J. Syst. Evol. Microbiol.">
        <title>The Global Catalogue of Microorganisms (GCM) 10K type strain sequencing project: providing services to taxonomists for standard genome sequencing and annotation.</title>
        <authorList>
            <consortium name="The Broad Institute Genomics Platform"/>
            <consortium name="The Broad Institute Genome Sequencing Center for Infectious Disease"/>
            <person name="Wu L."/>
            <person name="Ma J."/>
        </authorList>
    </citation>
    <scope>NUCLEOTIDE SEQUENCE [LARGE SCALE GENOMIC DNA]</scope>
    <source>
        <strain evidence="6">CGMCC 1.12606</strain>
    </source>
</reference>
<evidence type="ECO:0000256" key="1">
    <source>
        <dbReference type="ARBA" id="ARBA00007274"/>
    </source>
</evidence>